<dbReference type="EMBL" id="FRCS01000014">
    <property type="protein sequence ID" value="SHN46300.1"/>
    <property type="molecule type" value="Genomic_DNA"/>
</dbReference>
<dbReference type="PANTHER" id="PTHR19848">
    <property type="entry name" value="WD40 REPEAT PROTEIN"/>
    <property type="match status" value="1"/>
</dbReference>
<feature type="repeat" description="WD" evidence="3">
    <location>
        <begin position="404"/>
        <end position="445"/>
    </location>
</feature>
<dbReference type="InterPro" id="IPR000157">
    <property type="entry name" value="TIR_dom"/>
</dbReference>
<evidence type="ECO:0000256" key="1">
    <source>
        <dbReference type="ARBA" id="ARBA00022574"/>
    </source>
</evidence>
<dbReference type="Gene3D" id="3.40.50.10140">
    <property type="entry name" value="Toll/interleukin-1 receptor homology (TIR) domain"/>
    <property type="match status" value="1"/>
</dbReference>
<dbReference type="InterPro" id="IPR001680">
    <property type="entry name" value="WD40_rpt"/>
</dbReference>
<accession>A0A1M7RJI4</accession>
<feature type="repeat" description="WD" evidence="3">
    <location>
        <begin position="185"/>
        <end position="226"/>
    </location>
</feature>
<feature type="domain" description="TIR" evidence="4">
    <location>
        <begin position="1"/>
        <end position="144"/>
    </location>
</feature>
<proteinExistence type="predicted"/>
<dbReference type="GO" id="GO:0007165">
    <property type="term" value="P:signal transduction"/>
    <property type="evidence" value="ECO:0007669"/>
    <property type="project" value="InterPro"/>
</dbReference>
<evidence type="ECO:0000256" key="3">
    <source>
        <dbReference type="PROSITE-ProRule" id="PRU00221"/>
    </source>
</evidence>
<dbReference type="Proteomes" id="UP000184440">
    <property type="component" value="Unassembled WGS sequence"/>
</dbReference>
<dbReference type="STRING" id="134849.SAMN05443668_114134"/>
<name>A0A1M7RJI4_9ACTN</name>
<organism evidence="5 6">
    <name type="scientific">Cryptosporangium aurantiacum</name>
    <dbReference type="NCBI Taxonomy" id="134849"/>
    <lineage>
        <taxon>Bacteria</taxon>
        <taxon>Bacillati</taxon>
        <taxon>Actinomycetota</taxon>
        <taxon>Actinomycetes</taxon>
        <taxon>Cryptosporangiales</taxon>
        <taxon>Cryptosporangiaceae</taxon>
        <taxon>Cryptosporangium</taxon>
    </lineage>
</organism>
<protein>
    <submittedName>
        <fullName evidence="5">WD domain-containing protein, G-beta repeat-containing protein</fullName>
    </submittedName>
</protein>
<dbReference type="CDD" id="cd00200">
    <property type="entry name" value="WD40"/>
    <property type="match status" value="1"/>
</dbReference>
<dbReference type="InterPro" id="IPR036322">
    <property type="entry name" value="WD40_repeat_dom_sf"/>
</dbReference>
<dbReference type="PROSITE" id="PS50082">
    <property type="entry name" value="WD_REPEATS_2"/>
    <property type="match status" value="2"/>
</dbReference>
<sequence length="447" mass="48379">MTNRIFLSYSTRDRAYVERLAAFLNSAGFDVWWDRELRVGEDWARVVERRIGACAALVVVLSPSAVESKWVRREIKHADDKNKKILPLQLIECAIPLVLCELHIENARGGIIPQGLIAQLGAVAHVPKPAGSVTETSDELPAAASGAATIESVAWSPDGARIATGISGGDCIVWQPDTKQMLFTLSGHVDAVRSVEWSDDGSRIATGSDDGTARIWRNDNGSIEHVLSGHVVDGPIAGPTSTVQFVAWSPDGTRLATGGNAGIVVWDSATWTAERHFDSHDLFFVKALAWSPDGKYLAASCFTGSVAVWVAASYRPLRTRTAKLSRNCVIEWSEDSGRIYIGDDQGHLTWWSPHTKKNGSIASRDVGTIQKIVRSPGEERIAVCAGHTLKIWLTRYHTQGPVTLEGHTGEVNSAAWSPDGDRLVTGSADGTARIWSTRTGQAISVLT</sequence>
<keyword evidence="1 3" id="KW-0853">WD repeat</keyword>
<reference evidence="5 6" key="1">
    <citation type="submission" date="2016-11" db="EMBL/GenBank/DDBJ databases">
        <authorList>
            <person name="Jaros S."/>
            <person name="Januszkiewicz K."/>
            <person name="Wedrychowicz H."/>
        </authorList>
    </citation>
    <scope>NUCLEOTIDE SEQUENCE [LARGE SCALE GENOMIC DNA]</scope>
    <source>
        <strain evidence="5 6">DSM 46144</strain>
    </source>
</reference>
<dbReference type="InterPro" id="IPR015943">
    <property type="entry name" value="WD40/YVTN_repeat-like_dom_sf"/>
</dbReference>
<evidence type="ECO:0000259" key="4">
    <source>
        <dbReference type="PROSITE" id="PS50104"/>
    </source>
</evidence>
<dbReference type="RefSeq" id="WP_073263159.1">
    <property type="nucleotide sequence ID" value="NZ_FRCS01000014.1"/>
</dbReference>
<gene>
    <name evidence="5" type="ORF">SAMN05443668_114134</name>
</gene>
<dbReference type="SMART" id="SM00320">
    <property type="entry name" value="WD40"/>
    <property type="match status" value="6"/>
</dbReference>
<dbReference type="SUPFAM" id="SSF50978">
    <property type="entry name" value="WD40 repeat-like"/>
    <property type="match status" value="1"/>
</dbReference>
<evidence type="ECO:0000313" key="5">
    <source>
        <dbReference type="EMBL" id="SHN46300.1"/>
    </source>
</evidence>
<dbReference type="Pfam" id="PF13676">
    <property type="entry name" value="TIR_2"/>
    <property type="match status" value="1"/>
</dbReference>
<keyword evidence="6" id="KW-1185">Reference proteome</keyword>
<dbReference type="InterPro" id="IPR035897">
    <property type="entry name" value="Toll_tir_struct_dom_sf"/>
</dbReference>
<keyword evidence="2" id="KW-0677">Repeat</keyword>
<dbReference type="Pfam" id="PF00400">
    <property type="entry name" value="WD40"/>
    <property type="match status" value="5"/>
</dbReference>
<dbReference type="PROSITE" id="PS50294">
    <property type="entry name" value="WD_REPEATS_REGION"/>
    <property type="match status" value="2"/>
</dbReference>
<dbReference type="AlphaFoldDB" id="A0A1M7RJI4"/>
<evidence type="ECO:0000256" key="2">
    <source>
        <dbReference type="ARBA" id="ARBA00022737"/>
    </source>
</evidence>
<dbReference type="Gene3D" id="2.130.10.10">
    <property type="entry name" value="YVTN repeat-like/Quinoprotein amine dehydrogenase"/>
    <property type="match status" value="3"/>
</dbReference>
<dbReference type="OrthoDB" id="134501at2"/>
<dbReference type="PROSITE" id="PS50104">
    <property type="entry name" value="TIR"/>
    <property type="match status" value="1"/>
</dbReference>
<evidence type="ECO:0000313" key="6">
    <source>
        <dbReference type="Proteomes" id="UP000184440"/>
    </source>
</evidence>
<dbReference type="SUPFAM" id="SSF52200">
    <property type="entry name" value="Toll/Interleukin receptor TIR domain"/>
    <property type="match status" value="1"/>
</dbReference>
<dbReference type="PANTHER" id="PTHR19848:SF8">
    <property type="entry name" value="F-BOX AND WD REPEAT DOMAIN CONTAINING 7"/>
    <property type="match status" value="1"/>
</dbReference>